<reference evidence="2 3" key="1">
    <citation type="journal article" date="2012" name="Genome Biol.">
        <title>Genome and low-iron response of an oceanic diatom adapted to chronic iron limitation.</title>
        <authorList>
            <person name="Lommer M."/>
            <person name="Specht M."/>
            <person name="Roy A.S."/>
            <person name="Kraemer L."/>
            <person name="Andreson R."/>
            <person name="Gutowska M.A."/>
            <person name="Wolf J."/>
            <person name="Bergner S.V."/>
            <person name="Schilhabel M.B."/>
            <person name="Klostermeier U.C."/>
            <person name="Beiko R.G."/>
            <person name="Rosenstiel P."/>
            <person name="Hippler M."/>
            <person name="Laroche J."/>
        </authorList>
    </citation>
    <scope>NUCLEOTIDE SEQUENCE [LARGE SCALE GENOMIC DNA]</scope>
    <source>
        <strain evidence="2 3">CCMP1005</strain>
    </source>
</reference>
<feature type="compositionally biased region" description="Gly residues" evidence="1">
    <location>
        <begin position="1"/>
        <end position="10"/>
    </location>
</feature>
<dbReference type="AlphaFoldDB" id="K0T9X8"/>
<dbReference type="EMBL" id="AGNL01004116">
    <property type="protein sequence ID" value="EJK73909.1"/>
    <property type="molecule type" value="Genomic_DNA"/>
</dbReference>
<evidence type="ECO:0000313" key="3">
    <source>
        <dbReference type="Proteomes" id="UP000266841"/>
    </source>
</evidence>
<organism evidence="2 3">
    <name type="scientific">Thalassiosira oceanica</name>
    <name type="common">Marine diatom</name>
    <dbReference type="NCBI Taxonomy" id="159749"/>
    <lineage>
        <taxon>Eukaryota</taxon>
        <taxon>Sar</taxon>
        <taxon>Stramenopiles</taxon>
        <taxon>Ochrophyta</taxon>
        <taxon>Bacillariophyta</taxon>
        <taxon>Coscinodiscophyceae</taxon>
        <taxon>Thalassiosirophycidae</taxon>
        <taxon>Thalassiosirales</taxon>
        <taxon>Thalassiosiraceae</taxon>
        <taxon>Thalassiosira</taxon>
    </lineage>
</organism>
<proteinExistence type="predicted"/>
<dbReference type="Proteomes" id="UP000266841">
    <property type="component" value="Unassembled WGS sequence"/>
</dbReference>
<feature type="compositionally biased region" description="Basic and acidic residues" evidence="1">
    <location>
        <begin position="132"/>
        <end position="144"/>
    </location>
</feature>
<accession>K0T9X8</accession>
<sequence>VGRVGGGLGRGHVAESGPVYAGNAVSDGPGGPGRGPTLEVGSSEEEDSDGDDGGPRGHSGAPDSPIRRCGVRGPGDPGGCSDEDDDGVDWEDRYSATEGAGPPAHGNGIAAANSVLPSDPARATEEADDFTIEEKAATRGDVRGARKPPWRPAPTGRPPPSRPVISGCVYVVHGTHHSGRRF</sequence>
<comment type="caution">
    <text evidence="2">The sequence shown here is derived from an EMBL/GenBank/DDBJ whole genome shotgun (WGS) entry which is preliminary data.</text>
</comment>
<feature type="compositionally biased region" description="Pro residues" evidence="1">
    <location>
        <begin position="150"/>
        <end position="162"/>
    </location>
</feature>
<gene>
    <name evidence="2" type="ORF">THAOC_04446</name>
</gene>
<evidence type="ECO:0000313" key="2">
    <source>
        <dbReference type="EMBL" id="EJK73909.1"/>
    </source>
</evidence>
<feature type="region of interest" description="Disordered" evidence="1">
    <location>
        <begin position="1"/>
        <end position="165"/>
    </location>
</feature>
<feature type="non-terminal residue" evidence="2">
    <location>
        <position position="1"/>
    </location>
</feature>
<feature type="compositionally biased region" description="Acidic residues" evidence="1">
    <location>
        <begin position="42"/>
        <end position="52"/>
    </location>
</feature>
<name>K0T9X8_THAOC</name>
<protein>
    <submittedName>
        <fullName evidence="2">Uncharacterized protein</fullName>
    </submittedName>
</protein>
<keyword evidence="3" id="KW-1185">Reference proteome</keyword>
<evidence type="ECO:0000256" key="1">
    <source>
        <dbReference type="SAM" id="MobiDB-lite"/>
    </source>
</evidence>